<comment type="cofactor">
    <cofactor evidence="1">
        <name>pyridoxal 5'-phosphate</name>
        <dbReference type="ChEBI" id="CHEBI:597326"/>
    </cofactor>
</comment>
<organism evidence="7 8">
    <name type="scientific">Hyella patelloides LEGE 07179</name>
    <dbReference type="NCBI Taxonomy" id="945734"/>
    <lineage>
        <taxon>Bacteria</taxon>
        <taxon>Bacillati</taxon>
        <taxon>Cyanobacteriota</taxon>
        <taxon>Cyanophyceae</taxon>
        <taxon>Pleurocapsales</taxon>
        <taxon>Hyellaceae</taxon>
        <taxon>Hyella</taxon>
    </lineage>
</organism>
<name>A0A563VQA9_9CYAN</name>
<comment type="similarity">
    <text evidence="2">Belongs to the class-I pyridoxal-phosphate-dependent aminotransferase family.</text>
</comment>
<dbReference type="Pfam" id="PF00155">
    <property type="entry name" value="Aminotran_1_2"/>
    <property type="match status" value="1"/>
</dbReference>
<keyword evidence="5" id="KW-0663">Pyridoxal phosphate</keyword>
<evidence type="ECO:0000256" key="5">
    <source>
        <dbReference type="ARBA" id="ARBA00022898"/>
    </source>
</evidence>
<gene>
    <name evidence="7" type="ORF">H1P_2060011</name>
</gene>
<dbReference type="PANTHER" id="PTHR46383">
    <property type="entry name" value="ASPARTATE AMINOTRANSFERASE"/>
    <property type="match status" value="1"/>
</dbReference>
<dbReference type="PANTHER" id="PTHR46383:SF5">
    <property type="entry name" value="AMINOTRANSFERASE CLASS I_CLASSII DOMAIN-CONTAINING PROTEIN"/>
    <property type="match status" value="1"/>
</dbReference>
<proteinExistence type="inferred from homology"/>
<dbReference type="Proteomes" id="UP000320055">
    <property type="component" value="Unassembled WGS sequence"/>
</dbReference>
<evidence type="ECO:0000259" key="6">
    <source>
        <dbReference type="Pfam" id="PF00155"/>
    </source>
</evidence>
<evidence type="ECO:0000313" key="8">
    <source>
        <dbReference type="Proteomes" id="UP000320055"/>
    </source>
</evidence>
<dbReference type="Gene3D" id="3.40.640.10">
    <property type="entry name" value="Type I PLP-dependent aspartate aminotransferase-like (Major domain)"/>
    <property type="match status" value="1"/>
</dbReference>
<dbReference type="SUPFAM" id="SSF53383">
    <property type="entry name" value="PLP-dependent transferases"/>
    <property type="match status" value="1"/>
</dbReference>
<dbReference type="InterPro" id="IPR015422">
    <property type="entry name" value="PyrdxlP-dep_Trfase_small"/>
</dbReference>
<dbReference type="EMBL" id="CAACVJ010000120">
    <property type="protein sequence ID" value="VEP13590.1"/>
    <property type="molecule type" value="Genomic_DNA"/>
</dbReference>
<evidence type="ECO:0000256" key="3">
    <source>
        <dbReference type="ARBA" id="ARBA00022576"/>
    </source>
</evidence>
<sequence>MQQWYLDLTYLFKSSMSAIAKTSRSRMQTIQSPVIPLIGELIQKNPGTISLGQGVVSYAPPHSAISAIQDFLANSQSHKYQSVIGIPELRDTIQRKLLHDNQIAIDENNCVVVTAGSNMGFLNAILAITNAEDEIILNTPYYFNHEMAIRMANCHPILVATDDNYQPRIDSILRAITSQTKAIVTISPNNPTGAVYSAETLQKINLTCQEAGIYHISDEAYEYFTYNQIKHASPASFPNSTAQTISLFSLSKTYGFASWRIGYMVIPHDLLLSVKKVQDTNLICPPVISQYAALGALQVEKSYLQHHLAKITEVRNIVYQQLTNLPNNCYVATANGAFYFFIKVQTTMSDLELVTKLIEQYQVAVIPGSTFGTDDGCYLRVAYGALTPENATLGISRLITGITELTQSINHE</sequence>
<dbReference type="InterPro" id="IPR004839">
    <property type="entry name" value="Aminotransferase_I/II_large"/>
</dbReference>
<keyword evidence="8" id="KW-1185">Reference proteome</keyword>
<evidence type="ECO:0000256" key="2">
    <source>
        <dbReference type="ARBA" id="ARBA00007441"/>
    </source>
</evidence>
<keyword evidence="3 7" id="KW-0032">Aminotransferase</keyword>
<protein>
    <submittedName>
        <fullName evidence="7">Aspartate/tyrosine/aromatic aminotransferase</fullName>
    </submittedName>
</protein>
<dbReference type="InterPro" id="IPR015421">
    <property type="entry name" value="PyrdxlP-dep_Trfase_major"/>
</dbReference>
<dbReference type="GO" id="GO:0006520">
    <property type="term" value="P:amino acid metabolic process"/>
    <property type="evidence" value="ECO:0007669"/>
    <property type="project" value="InterPro"/>
</dbReference>
<keyword evidence="4 7" id="KW-0808">Transferase</keyword>
<dbReference type="Gene3D" id="3.90.1150.10">
    <property type="entry name" value="Aspartate Aminotransferase, domain 1"/>
    <property type="match status" value="1"/>
</dbReference>
<dbReference type="AlphaFoldDB" id="A0A563VQA9"/>
<reference evidence="7 8" key="1">
    <citation type="submission" date="2019-01" db="EMBL/GenBank/DDBJ databases">
        <authorList>
            <person name="Brito A."/>
        </authorList>
    </citation>
    <scope>NUCLEOTIDE SEQUENCE [LARGE SCALE GENOMIC DNA]</scope>
    <source>
        <strain evidence="7">1</strain>
    </source>
</reference>
<dbReference type="InterPro" id="IPR015424">
    <property type="entry name" value="PyrdxlP-dep_Trfase"/>
</dbReference>
<dbReference type="GO" id="GO:0030170">
    <property type="term" value="F:pyridoxal phosphate binding"/>
    <property type="evidence" value="ECO:0007669"/>
    <property type="project" value="InterPro"/>
</dbReference>
<dbReference type="NCBIfam" id="NF004621">
    <property type="entry name" value="PRK05957.1"/>
    <property type="match status" value="1"/>
</dbReference>
<dbReference type="InterPro" id="IPR050596">
    <property type="entry name" value="AspAT/PAT-like"/>
</dbReference>
<evidence type="ECO:0000313" key="7">
    <source>
        <dbReference type="EMBL" id="VEP13590.1"/>
    </source>
</evidence>
<feature type="domain" description="Aminotransferase class I/classII large" evidence="6">
    <location>
        <begin position="49"/>
        <end position="397"/>
    </location>
</feature>
<accession>A0A563VQA9</accession>
<evidence type="ECO:0000256" key="4">
    <source>
        <dbReference type="ARBA" id="ARBA00022679"/>
    </source>
</evidence>
<evidence type="ECO:0000256" key="1">
    <source>
        <dbReference type="ARBA" id="ARBA00001933"/>
    </source>
</evidence>
<dbReference type="CDD" id="cd00609">
    <property type="entry name" value="AAT_like"/>
    <property type="match status" value="1"/>
</dbReference>
<dbReference type="GO" id="GO:0008483">
    <property type="term" value="F:transaminase activity"/>
    <property type="evidence" value="ECO:0007669"/>
    <property type="project" value="UniProtKB-KW"/>
</dbReference>